<comment type="caution">
    <text evidence="1">The sequence shown here is derived from an EMBL/GenBank/DDBJ whole genome shotgun (WGS) entry which is preliminary data.</text>
</comment>
<reference evidence="1" key="1">
    <citation type="submission" date="2021-03" db="EMBL/GenBank/DDBJ databases">
        <title>Draft genome sequence of rust myrtle Austropuccinia psidii MF-1, a brazilian biotype.</title>
        <authorList>
            <person name="Quecine M.C."/>
            <person name="Pachon D.M.R."/>
            <person name="Bonatelli M.L."/>
            <person name="Correr F.H."/>
            <person name="Franceschini L.M."/>
            <person name="Leite T.F."/>
            <person name="Margarido G.R.A."/>
            <person name="Almeida C.A."/>
            <person name="Ferrarezi J.A."/>
            <person name="Labate C.A."/>
        </authorList>
    </citation>
    <scope>NUCLEOTIDE SEQUENCE</scope>
    <source>
        <strain evidence="1">MF-1</strain>
    </source>
</reference>
<dbReference type="AlphaFoldDB" id="A0A9Q3K8P2"/>
<dbReference type="EMBL" id="AVOT02098190">
    <property type="protein sequence ID" value="MBW0576357.1"/>
    <property type="molecule type" value="Genomic_DNA"/>
</dbReference>
<accession>A0A9Q3K8P2</accession>
<sequence length="299" mass="34082">AGFMSHSANKFCNWCEVTINKRKSLKLGKSQSGREVGNISHQYHELQSQEKKEKLAKSTGIRWSELNHLPYWNPVLNVTLGVMHNWFKGILQHHFKCQLGFNFRKQGLQHDRNKEASSGSEMICLEEANAPLKSGNLSDSIKRKLISNIHLVVVPKGVTRMQKQLGESKGGTLKASEWNALFNVYIPLSILDVSYSILHDPHFDFNIFLINLCALIQCTNLVSGKVIKKEDSLKFSQTYETYQNTSFDIFENIKLQPNHHYGMHLPDHIDWWGPPMGVLEFGGECLVGILQNLKTNHLI</sequence>
<proteinExistence type="predicted"/>
<feature type="non-terminal residue" evidence="1">
    <location>
        <position position="1"/>
    </location>
</feature>
<organism evidence="1 2">
    <name type="scientific">Austropuccinia psidii MF-1</name>
    <dbReference type="NCBI Taxonomy" id="1389203"/>
    <lineage>
        <taxon>Eukaryota</taxon>
        <taxon>Fungi</taxon>
        <taxon>Dikarya</taxon>
        <taxon>Basidiomycota</taxon>
        <taxon>Pucciniomycotina</taxon>
        <taxon>Pucciniomycetes</taxon>
        <taxon>Pucciniales</taxon>
        <taxon>Sphaerophragmiaceae</taxon>
        <taxon>Austropuccinia</taxon>
    </lineage>
</organism>
<gene>
    <name evidence="1" type="ORF">O181_116072</name>
</gene>
<evidence type="ECO:0000313" key="2">
    <source>
        <dbReference type="Proteomes" id="UP000765509"/>
    </source>
</evidence>
<keyword evidence="2" id="KW-1185">Reference proteome</keyword>
<evidence type="ECO:0000313" key="1">
    <source>
        <dbReference type="EMBL" id="MBW0576357.1"/>
    </source>
</evidence>
<feature type="non-terminal residue" evidence="1">
    <location>
        <position position="299"/>
    </location>
</feature>
<protein>
    <submittedName>
        <fullName evidence="1">Uncharacterized protein</fullName>
    </submittedName>
</protein>
<dbReference type="OrthoDB" id="3247418at2759"/>
<name>A0A9Q3K8P2_9BASI</name>
<dbReference type="Proteomes" id="UP000765509">
    <property type="component" value="Unassembled WGS sequence"/>
</dbReference>